<dbReference type="PANTHER" id="PTHR38779">
    <property type="entry name" value="TYPE II SECRETION SYSTEM PROTEIN I-RELATED"/>
    <property type="match status" value="1"/>
</dbReference>
<dbReference type="NCBIfam" id="TIGR01707">
    <property type="entry name" value="gspI"/>
    <property type="match status" value="1"/>
</dbReference>
<organism evidence="8">
    <name type="scientific">uncultured Sphingomonadaceae bacterium</name>
    <dbReference type="NCBI Taxonomy" id="169976"/>
    <lineage>
        <taxon>Bacteria</taxon>
        <taxon>Pseudomonadati</taxon>
        <taxon>Pseudomonadota</taxon>
        <taxon>Alphaproteobacteria</taxon>
        <taxon>Sphingomonadales</taxon>
        <taxon>Sphingomonadaceae</taxon>
        <taxon>environmental samples</taxon>
    </lineage>
</organism>
<evidence type="ECO:0000256" key="6">
    <source>
        <dbReference type="RuleBase" id="RU368030"/>
    </source>
</evidence>
<keyword evidence="6" id="KW-1003">Cell membrane</keyword>
<evidence type="ECO:0000256" key="5">
    <source>
        <dbReference type="ARBA" id="ARBA00023136"/>
    </source>
</evidence>
<feature type="domain" description="Type II secretion system protein GspI C-terminal" evidence="7">
    <location>
        <begin position="33"/>
        <end position="104"/>
    </location>
</feature>
<dbReference type="GO" id="GO:0015628">
    <property type="term" value="P:protein secretion by the type II secretion system"/>
    <property type="evidence" value="ECO:0007669"/>
    <property type="project" value="UniProtKB-UniRule"/>
</dbReference>
<sequence length="108" mass="11246">MLVALAIFSLAALALLRLQGGTLRSTAQLQGGIVAGIVARNIVVEALTDPAPPTLGRSSGAETNAGFRWNWTRTVGRTGEARLQQITVTVTDEAGRQAATLTAFRSVG</sequence>
<comment type="subcellular location">
    <subcellularLocation>
        <location evidence="6">Cell inner membrane</location>
        <topology evidence="6">Single-pass membrane protein</topology>
    </subcellularLocation>
    <subcellularLocation>
        <location evidence="1">Membrane</location>
        <topology evidence="1">Single-pass membrane protein</topology>
    </subcellularLocation>
</comment>
<comment type="subunit">
    <text evidence="6">Type II secretion is composed of four main components: the outer membrane complex, the inner membrane complex, the cytoplasmic secretion ATPase and the periplasm-spanning pseudopilus.</text>
</comment>
<evidence type="ECO:0000256" key="2">
    <source>
        <dbReference type="ARBA" id="ARBA00022481"/>
    </source>
</evidence>
<dbReference type="GO" id="GO:0005886">
    <property type="term" value="C:plasma membrane"/>
    <property type="evidence" value="ECO:0007669"/>
    <property type="project" value="UniProtKB-SubCell"/>
</dbReference>
<protein>
    <recommendedName>
        <fullName evidence="6">Type II secretion system protein I</fullName>
        <shortName evidence="6">T2SS minor pseudopilin I</shortName>
    </recommendedName>
</protein>
<dbReference type="InterPro" id="IPR003413">
    <property type="entry name" value="T2SS_GspI_C"/>
</dbReference>
<keyword evidence="2 6" id="KW-0488">Methylation</keyword>
<dbReference type="InterPro" id="IPR045584">
    <property type="entry name" value="Pilin-like"/>
</dbReference>
<accession>A0A6J4U2L6</accession>
<name>A0A6J4U2L6_9SPHN</name>
<keyword evidence="3" id="KW-0812">Transmembrane</keyword>
<dbReference type="InterPro" id="IPR010052">
    <property type="entry name" value="T2SS_protein-GspI"/>
</dbReference>
<evidence type="ECO:0000256" key="3">
    <source>
        <dbReference type="ARBA" id="ARBA00022692"/>
    </source>
</evidence>
<evidence type="ECO:0000256" key="1">
    <source>
        <dbReference type="ARBA" id="ARBA00004167"/>
    </source>
</evidence>
<comment type="PTM">
    <text evidence="6">Cleaved by prepilin peptidase.</text>
</comment>
<dbReference type="SUPFAM" id="SSF54523">
    <property type="entry name" value="Pili subunits"/>
    <property type="match status" value="1"/>
</dbReference>
<dbReference type="PANTHER" id="PTHR38779:SF2">
    <property type="entry name" value="TYPE II SECRETION SYSTEM PROTEIN I-RELATED"/>
    <property type="match status" value="1"/>
</dbReference>
<evidence type="ECO:0000256" key="4">
    <source>
        <dbReference type="ARBA" id="ARBA00022989"/>
    </source>
</evidence>
<keyword evidence="6" id="KW-0997">Cell inner membrane</keyword>
<dbReference type="Pfam" id="PF02501">
    <property type="entry name" value="T2SSI"/>
    <property type="match status" value="1"/>
</dbReference>
<reference evidence="8" key="1">
    <citation type="submission" date="2020-02" db="EMBL/GenBank/DDBJ databases">
        <authorList>
            <person name="Meier V. D."/>
        </authorList>
    </citation>
    <scope>NUCLEOTIDE SEQUENCE</scope>
    <source>
        <strain evidence="8">AVDCRST_MAG91</strain>
    </source>
</reference>
<comment type="similarity">
    <text evidence="6">Belongs to the GSP I family.</text>
</comment>
<comment type="function">
    <text evidence="6">Component of the type II secretion system required for the energy-dependent secretion of extracellular factors such as proteases and toxins from the periplasm.</text>
</comment>
<gene>
    <name evidence="8" type="ORF">AVDCRST_MAG91-3660</name>
</gene>
<keyword evidence="5" id="KW-0472">Membrane</keyword>
<dbReference type="GO" id="GO:0015627">
    <property type="term" value="C:type II protein secretion system complex"/>
    <property type="evidence" value="ECO:0007669"/>
    <property type="project" value="UniProtKB-UniRule"/>
</dbReference>
<dbReference type="AlphaFoldDB" id="A0A6J4U2L6"/>
<keyword evidence="4" id="KW-1133">Transmembrane helix</keyword>
<evidence type="ECO:0000313" key="8">
    <source>
        <dbReference type="EMBL" id="CAA9539093.1"/>
    </source>
</evidence>
<evidence type="ECO:0000259" key="7">
    <source>
        <dbReference type="Pfam" id="PF02501"/>
    </source>
</evidence>
<dbReference type="Gene3D" id="3.30.1300.30">
    <property type="entry name" value="GSPII I/J protein-like"/>
    <property type="match status" value="1"/>
</dbReference>
<dbReference type="EMBL" id="CADCVX010000641">
    <property type="protein sequence ID" value="CAA9539093.1"/>
    <property type="molecule type" value="Genomic_DNA"/>
</dbReference>
<proteinExistence type="inferred from homology"/>